<dbReference type="GO" id="GO:0003700">
    <property type="term" value="F:DNA-binding transcription factor activity"/>
    <property type="evidence" value="ECO:0007669"/>
    <property type="project" value="InterPro"/>
</dbReference>
<reference evidence="12 13" key="1">
    <citation type="journal article" date="2018" name="Nat. Genet.">
        <title>The Rosa genome provides new insights in the design of modern roses.</title>
        <authorList>
            <person name="Bendahmane M."/>
        </authorList>
    </citation>
    <scope>NUCLEOTIDE SEQUENCE [LARGE SCALE GENOMIC DNA]</scope>
    <source>
        <strain evidence="13">cv. Old Blush</strain>
    </source>
</reference>
<evidence type="ECO:0000256" key="5">
    <source>
        <dbReference type="ARBA" id="ARBA00023125"/>
    </source>
</evidence>
<keyword evidence="7" id="KW-0539">Nucleus</keyword>
<name>A0A2P6RKA6_ROSCH</name>
<keyword evidence="13" id="KW-1185">Reference proteome</keyword>
<dbReference type="GO" id="GO:0034605">
    <property type="term" value="P:cellular response to heat"/>
    <property type="evidence" value="ECO:0007669"/>
    <property type="project" value="TreeGrafter"/>
</dbReference>
<accession>A0A2P6RKA6</accession>
<dbReference type="InterPro" id="IPR036390">
    <property type="entry name" value="WH_DNA-bd_sf"/>
</dbReference>
<proteinExistence type="inferred from homology"/>
<dbReference type="PRINTS" id="PR00056">
    <property type="entry name" value="HSFDOMAIN"/>
</dbReference>
<gene>
    <name evidence="12" type="ORF">RchiOBHm_Chr2g0093671</name>
</gene>
<dbReference type="PANTHER" id="PTHR10015:SF298">
    <property type="entry name" value="HEAT STRESS TRANSCRIPTION FACTOR A-9"/>
    <property type="match status" value="1"/>
</dbReference>
<evidence type="ECO:0000256" key="8">
    <source>
        <dbReference type="ARBA" id="ARBA00061350"/>
    </source>
</evidence>
<keyword evidence="3" id="KW-0805">Transcription regulation</keyword>
<dbReference type="STRING" id="74649.A0A2P6RKA6"/>
<feature type="compositionally biased region" description="Low complexity" evidence="10">
    <location>
        <begin position="53"/>
        <end position="63"/>
    </location>
</feature>
<protein>
    <submittedName>
        <fullName evidence="12">Putative transcription factor HSF-type-DNA-binding family</fullName>
    </submittedName>
</protein>
<comment type="subcellular location">
    <subcellularLocation>
        <location evidence="1">Nucleus</location>
    </subcellularLocation>
</comment>
<dbReference type="AlphaFoldDB" id="A0A2P6RKA6"/>
<dbReference type="OMA" id="RHQSHKQ"/>
<dbReference type="GO" id="GO:0005634">
    <property type="term" value="C:nucleus"/>
    <property type="evidence" value="ECO:0007669"/>
    <property type="project" value="UniProtKB-SubCell"/>
</dbReference>
<evidence type="ECO:0000256" key="6">
    <source>
        <dbReference type="ARBA" id="ARBA00023163"/>
    </source>
</evidence>
<dbReference type="SUPFAM" id="SSF46785">
    <property type="entry name" value="Winged helix' DNA-binding domain"/>
    <property type="match status" value="1"/>
</dbReference>
<dbReference type="PROSITE" id="PS00434">
    <property type="entry name" value="HSF_DOMAIN"/>
    <property type="match status" value="1"/>
</dbReference>
<evidence type="ECO:0000313" key="12">
    <source>
        <dbReference type="EMBL" id="PRQ46872.1"/>
    </source>
</evidence>
<dbReference type="GO" id="GO:0000978">
    <property type="term" value="F:RNA polymerase II cis-regulatory region sequence-specific DNA binding"/>
    <property type="evidence" value="ECO:0007669"/>
    <property type="project" value="TreeGrafter"/>
</dbReference>
<evidence type="ECO:0000256" key="7">
    <source>
        <dbReference type="ARBA" id="ARBA00023242"/>
    </source>
</evidence>
<dbReference type="OrthoDB" id="60033at2759"/>
<dbReference type="PANTHER" id="PTHR10015">
    <property type="entry name" value="HEAT SHOCK TRANSCRIPTION FACTOR"/>
    <property type="match status" value="1"/>
</dbReference>
<dbReference type="Gene3D" id="1.10.10.10">
    <property type="entry name" value="Winged helix-like DNA-binding domain superfamily/Winged helix DNA-binding domain"/>
    <property type="match status" value="1"/>
</dbReference>
<feature type="domain" description="HSF-type DNA-binding" evidence="11">
    <location>
        <begin position="179"/>
        <end position="203"/>
    </location>
</feature>
<dbReference type="EMBL" id="PDCK01000040">
    <property type="protein sequence ID" value="PRQ46872.1"/>
    <property type="molecule type" value="Genomic_DNA"/>
</dbReference>
<keyword evidence="9" id="KW-0175">Coiled coil</keyword>
<evidence type="ECO:0000256" key="4">
    <source>
        <dbReference type="ARBA" id="ARBA00023016"/>
    </source>
</evidence>
<feature type="compositionally biased region" description="Gly residues" evidence="10">
    <location>
        <begin position="1"/>
        <end position="13"/>
    </location>
</feature>
<dbReference type="Pfam" id="PF00447">
    <property type="entry name" value="HSF_DNA-bind"/>
    <property type="match status" value="1"/>
</dbReference>
<evidence type="ECO:0000256" key="9">
    <source>
        <dbReference type="SAM" id="Coils"/>
    </source>
</evidence>
<evidence type="ECO:0000256" key="1">
    <source>
        <dbReference type="ARBA" id="ARBA00004123"/>
    </source>
</evidence>
<sequence>MVVSYGGYGGGGSCSPFSSTAQITQPKEASEEAVKVKEEEEAVNFKGGSFDGSSASTSSSTASPKLTEEVEEPNKAVELAKPEVVQIKAESIEFVVDDYDGRDCFNCVSGSNINGSYSSSSSKVLPKPMECLLETGPPPFLNKTFQMVDDPETDLIVSWSEARQSFIVWDCHEFSKTLLPMYFKHSNFSSFIRQLNTYGFKKVDPDRWEFVNEGFQGGKKHLLKSIKRRSRYNKQPQGSNISANSTKKAGLEVQLETLKKDQDVLKLEILNLKQQQKYSQHQLTAVEERIRNSECKQQRMLLFLTKTTRKPNFVEQLMQKRALKRELEGGDLGKRRRLLSAQGFEDFGDCGDQVQVLAGQLPEVVVPQQQETPLPASVVDKSCSSLQNNKPQAEVHFVYHDMSDKLLQENSVFDDEYAVNDSNFYQELEDLITGPHDFDDLVVKPRDWSGYVSNCLVEQAGCVGSMP</sequence>
<dbReference type="Gramene" id="PRQ46872">
    <property type="protein sequence ID" value="PRQ46872"/>
    <property type="gene ID" value="RchiOBHm_Chr2g0093671"/>
</dbReference>
<comment type="caution">
    <text evidence="12">The sequence shown here is derived from an EMBL/GenBank/DDBJ whole genome shotgun (WGS) entry which is preliminary data.</text>
</comment>
<evidence type="ECO:0000256" key="10">
    <source>
        <dbReference type="SAM" id="MobiDB-lite"/>
    </source>
</evidence>
<dbReference type="SMR" id="A0A2P6RKA6"/>
<feature type="region of interest" description="Disordered" evidence="10">
    <location>
        <begin position="1"/>
        <end position="73"/>
    </location>
</feature>
<dbReference type="GO" id="GO:0006357">
    <property type="term" value="P:regulation of transcription by RNA polymerase II"/>
    <property type="evidence" value="ECO:0007669"/>
    <property type="project" value="TreeGrafter"/>
</dbReference>
<dbReference type="InterPro" id="IPR036388">
    <property type="entry name" value="WH-like_DNA-bd_sf"/>
</dbReference>
<keyword evidence="5 12" id="KW-0238">DNA-binding</keyword>
<organism evidence="12 13">
    <name type="scientific">Rosa chinensis</name>
    <name type="common">China rose</name>
    <dbReference type="NCBI Taxonomy" id="74649"/>
    <lineage>
        <taxon>Eukaryota</taxon>
        <taxon>Viridiplantae</taxon>
        <taxon>Streptophyta</taxon>
        <taxon>Embryophyta</taxon>
        <taxon>Tracheophyta</taxon>
        <taxon>Spermatophyta</taxon>
        <taxon>Magnoliopsida</taxon>
        <taxon>eudicotyledons</taxon>
        <taxon>Gunneridae</taxon>
        <taxon>Pentapetalae</taxon>
        <taxon>rosids</taxon>
        <taxon>fabids</taxon>
        <taxon>Rosales</taxon>
        <taxon>Rosaceae</taxon>
        <taxon>Rosoideae</taxon>
        <taxon>Rosoideae incertae sedis</taxon>
        <taxon>Rosa</taxon>
    </lineage>
</organism>
<dbReference type="SMART" id="SM00415">
    <property type="entry name" value="HSF"/>
    <property type="match status" value="1"/>
</dbReference>
<dbReference type="InterPro" id="IPR000232">
    <property type="entry name" value="HSF_DNA-bd"/>
</dbReference>
<comment type="similarity">
    <text evidence="8">Belongs to the HSF family. Class A subfamily.</text>
</comment>
<keyword evidence="2" id="KW-0597">Phosphoprotein</keyword>
<evidence type="ECO:0000256" key="3">
    <source>
        <dbReference type="ARBA" id="ARBA00023015"/>
    </source>
</evidence>
<feature type="coiled-coil region" evidence="9">
    <location>
        <begin position="248"/>
        <end position="275"/>
    </location>
</feature>
<feature type="compositionally biased region" description="Polar residues" evidence="10">
    <location>
        <begin position="15"/>
        <end position="25"/>
    </location>
</feature>
<dbReference type="FunFam" id="1.10.10.10:FF:000057">
    <property type="entry name" value="Heat shock transcription factor 1"/>
    <property type="match status" value="1"/>
</dbReference>
<dbReference type="Proteomes" id="UP000238479">
    <property type="component" value="Chromosome 2"/>
</dbReference>
<evidence type="ECO:0000256" key="2">
    <source>
        <dbReference type="ARBA" id="ARBA00022553"/>
    </source>
</evidence>
<evidence type="ECO:0000259" key="11">
    <source>
        <dbReference type="PROSITE" id="PS00434"/>
    </source>
</evidence>
<evidence type="ECO:0000313" key="13">
    <source>
        <dbReference type="Proteomes" id="UP000238479"/>
    </source>
</evidence>
<keyword evidence="4" id="KW-0346">Stress response</keyword>
<keyword evidence="6" id="KW-0804">Transcription</keyword>
<feature type="compositionally biased region" description="Basic and acidic residues" evidence="10">
    <location>
        <begin position="28"/>
        <end position="38"/>
    </location>
</feature>